<dbReference type="InterPro" id="IPR019786">
    <property type="entry name" value="Zinc_finger_PHD-type_CS"/>
</dbReference>
<dbReference type="Pfam" id="PF00628">
    <property type="entry name" value="PHD"/>
    <property type="match status" value="1"/>
</dbReference>
<dbReference type="SMART" id="SM00249">
    <property type="entry name" value="PHD"/>
    <property type="match status" value="1"/>
</dbReference>
<dbReference type="InterPro" id="IPR011011">
    <property type="entry name" value="Znf_FYVE_PHD"/>
</dbReference>
<evidence type="ECO:0000256" key="7">
    <source>
        <dbReference type="SAM" id="MobiDB-lite"/>
    </source>
</evidence>
<feature type="compositionally biased region" description="Low complexity" evidence="7">
    <location>
        <begin position="371"/>
        <end position="401"/>
    </location>
</feature>
<dbReference type="Gene3D" id="3.30.40.10">
    <property type="entry name" value="Zinc/RING finger domain, C3HC4 (zinc finger)"/>
    <property type="match status" value="1"/>
</dbReference>
<dbReference type="AlphaFoldDB" id="A0A9W9KEC5"/>
<evidence type="ECO:0000256" key="2">
    <source>
        <dbReference type="ARBA" id="ARBA00022723"/>
    </source>
</evidence>
<dbReference type="RefSeq" id="XP_056476790.1">
    <property type="nucleotide sequence ID" value="XM_056616433.1"/>
</dbReference>
<dbReference type="GO" id="GO:0045893">
    <property type="term" value="P:positive regulation of DNA-templated transcription"/>
    <property type="evidence" value="ECO:0007669"/>
    <property type="project" value="TreeGrafter"/>
</dbReference>
<dbReference type="OrthoDB" id="436852at2759"/>
<sequence length="844" mass="93446">MAPDMEAVERHINGFAESAEVANSTPSPYETNPASIPSDDPFLAQSVHYGRYTPQPDEFTPRYQDWHHPDSDTTDFWQEVVQRFCTPEHSLNVSGPREAFAAGSVVIQVDRESADSAAAERYSCVNANELSAARKADESLKEIGVAVPVIHFCGTIEGRNVTVESRIPGVSLEVAWRYLNLKEIAVFKNQCRQLLQRLRTIHPALNEPSYVYRGLNSQTPPAGRGQERTILFADKSAGEDLCFTHNNLVPGNIVVKDGRIVGLAGWRESGYFGLTRAQQVHQSWRDLQGEDQDSATGTWVDLYDEEYDPSKSTPLVATKDIALPSVKTEPTSSTLDKFPVGDDFETKSMGYDGAGDYPTSKKLANLRNGTTPRASSSERSSPATSVKPAANKKATSATAKKGTAKKPAVKKRKANDVDADSVDGRSNTPASRASKGPGKKQGSASIAGSPAPEEKKKKKKGGKKKVLEEDEDDDVDDPNEVFCICRRPDNHTWMIGCDGDCEDWYHGKCVNVNSQDEDLIERYICPNCEANGQGRTTWKPMCRLPQCRKPARANPKNPSKYCSDEHGLQFMRQHTRRLKLGPAQKGKEDLGSMGGVLTAKDLKAVIVGVSSVEEFRRLGDRIITPPPTTKENTPNSEVKSENGPQIGNGFDAKSNGVEYSIEEATQIEKLRKHRDDLIHRKEMLAVRSTFMELLRPRAKVILDKLKQKEPKGGWKDICGFDSRLSWSDEEFDEWRLSEAGKKALAEGTAEAMAASFPVSTDADGDTTMDGESEDEIAFLTRGACTKKRCEQHKQWLKVLQQDLQFEVNTTDDDLARCEQEARAVAERSVLRKWAEKENVASEAR</sequence>
<dbReference type="PROSITE" id="PS01359">
    <property type="entry name" value="ZF_PHD_1"/>
    <property type="match status" value="1"/>
</dbReference>
<dbReference type="InterPro" id="IPR001965">
    <property type="entry name" value="Znf_PHD"/>
</dbReference>
<feature type="region of interest" description="Disordered" evidence="7">
    <location>
        <begin position="349"/>
        <end position="475"/>
    </location>
</feature>
<dbReference type="EMBL" id="JAPQKI010000004">
    <property type="protein sequence ID" value="KAJ5103410.1"/>
    <property type="molecule type" value="Genomic_DNA"/>
</dbReference>
<keyword evidence="5" id="KW-0539">Nucleus</keyword>
<comment type="caution">
    <text evidence="9">The sequence shown here is derived from an EMBL/GenBank/DDBJ whole genome shotgun (WGS) entry which is preliminary data.</text>
</comment>
<dbReference type="InterPro" id="IPR013083">
    <property type="entry name" value="Znf_RING/FYVE/PHD"/>
</dbReference>
<keyword evidence="3 6" id="KW-0863">Zinc-finger</keyword>
<evidence type="ECO:0000256" key="6">
    <source>
        <dbReference type="PROSITE-ProRule" id="PRU00146"/>
    </source>
</evidence>
<comment type="subcellular location">
    <subcellularLocation>
        <location evidence="1">Nucleus</location>
    </subcellularLocation>
</comment>
<reference evidence="9" key="1">
    <citation type="submission" date="2022-11" db="EMBL/GenBank/DDBJ databases">
        <authorList>
            <person name="Petersen C."/>
        </authorList>
    </citation>
    <scope>NUCLEOTIDE SEQUENCE</scope>
    <source>
        <strain evidence="9">IBT 30761</strain>
    </source>
</reference>
<feature type="compositionally biased region" description="Basic residues" evidence="7">
    <location>
        <begin position="402"/>
        <end position="413"/>
    </location>
</feature>
<evidence type="ECO:0000313" key="10">
    <source>
        <dbReference type="Proteomes" id="UP001149074"/>
    </source>
</evidence>
<evidence type="ECO:0000256" key="4">
    <source>
        <dbReference type="ARBA" id="ARBA00022833"/>
    </source>
</evidence>
<evidence type="ECO:0000256" key="1">
    <source>
        <dbReference type="ARBA" id="ARBA00004123"/>
    </source>
</evidence>
<dbReference type="CDD" id="cd16039">
    <property type="entry name" value="PHD_SPP1"/>
    <property type="match status" value="1"/>
</dbReference>
<evidence type="ECO:0000313" key="9">
    <source>
        <dbReference type="EMBL" id="KAJ5103410.1"/>
    </source>
</evidence>
<feature type="domain" description="PHD-type" evidence="8">
    <location>
        <begin position="480"/>
        <end position="531"/>
    </location>
</feature>
<dbReference type="InterPro" id="IPR019787">
    <property type="entry name" value="Znf_PHD-finger"/>
</dbReference>
<accession>A0A9W9KEC5</accession>
<dbReference type="PROSITE" id="PS50016">
    <property type="entry name" value="ZF_PHD_2"/>
    <property type="match status" value="1"/>
</dbReference>
<dbReference type="InterPro" id="IPR011009">
    <property type="entry name" value="Kinase-like_dom_sf"/>
</dbReference>
<reference evidence="9" key="2">
    <citation type="journal article" date="2023" name="IMA Fungus">
        <title>Comparative genomic study of the Penicillium genus elucidates a diverse pangenome and 15 lateral gene transfer events.</title>
        <authorList>
            <person name="Petersen C."/>
            <person name="Sorensen T."/>
            <person name="Nielsen M.R."/>
            <person name="Sondergaard T.E."/>
            <person name="Sorensen J.L."/>
            <person name="Fitzpatrick D.A."/>
            <person name="Frisvad J.C."/>
            <person name="Nielsen K.L."/>
        </authorList>
    </citation>
    <scope>NUCLEOTIDE SEQUENCE</scope>
    <source>
        <strain evidence="9">IBT 30761</strain>
    </source>
</reference>
<proteinExistence type="predicted"/>
<dbReference type="GeneID" id="81355412"/>
<dbReference type="GO" id="GO:0048188">
    <property type="term" value="C:Set1C/COMPASS complex"/>
    <property type="evidence" value="ECO:0007669"/>
    <property type="project" value="InterPro"/>
</dbReference>
<dbReference type="Proteomes" id="UP001149074">
    <property type="component" value="Unassembled WGS sequence"/>
</dbReference>
<keyword evidence="2" id="KW-0479">Metal-binding</keyword>
<evidence type="ECO:0000256" key="3">
    <source>
        <dbReference type="ARBA" id="ARBA00022771"/>
    </source>
</evidence>
<feature type="region of interest" description="Disordered" evidence="7">
    <location>
        <begin position="622"/>
        <end position="653"/>
    </location>
</feature>
<dbReference type="PANTHER" id="PTHR46174:SF1">
    <property type="entry name" value="CXXC-TYPE ZINC FINGER PROTEIN 1"/>
    <property type="match status" value="1"/>
</dbReference>
<dbReference type="InterPro" id="IPR037869">
    <property type="entry name" value="Spp1/CFP1"/>
</dbReference>
<organism evidence="9 10">
    <name type="scientific">Penicillium argentinense</name>
    <dbReference type="NCBI Taxonomy" id="1131581"/>
    <lineage>
        <taxon>Eukaryota</taxon>
        <taxon>Fungi</taxon>
        <taxon>Dikarya</taxon>
        <taxon>Ascomycota</taxon>
        <taxon>Pezizomycotina</taxon>
        <taxon>Eurotiomycetes</taxon>
        <taxon>Eurotiomycetidae</taxon>
        <taxon>Eurotiales</taxon>
        <taxon>Aspergillaceae</taxon>
        <taxon>Penicillium</taxon>
    </lineage>
</organism>
<name>A0A9W9KEC5_9EURO</name>
<gene>
    <name evidence="9" type="ORF">N7532_003939</name>
</gene>
<dbReference type="GO" id="GO:0008270">
    <property type="term" value="F:zinc ion binding"/>
    <property type="evidence" value="ECO:0007669"/>
    <property type="project" value="UniProtKB-KW"/>
</dbReference>
<protein>
    <recommendedName>
        <fullName evidence="8">PHD-type domain-containing protein</fullName>
    </recommendedName>
</protein>
<keyword evidence="4" id="KW-0862">Zinc</keyword>
<dbReference type="SUPFAM" id="SSF57903">
    <property type="entry name" value="FYVE/PHD zinc finger"/>
    <property type="match status" value="1"/>
</dbReference>
<keyword evidence="10" id="KW-1185">Reference proteome</keyword>
<dbReference type="PANTHER" id="PTHR46174">
    <property type="entry name" value="CXXC-TYPE ZINC FINGER PROTEIN 1"/>
    <property type="match status" value="1"/>
</dbReference>
<evidence type="ECO:0000259" key="8">
    <source>
        <dbReference type="PROSITE" id="PS50016"/>
    </source>
</evidence>
<dbReference type="SUPFAM" id="SSF56112">
    <property type="entry name" value="Protein kinase-like (PK-like)"/>
    <property type="match status" value="1"/>
</dbReference>
<evidence type="ECO:0000256" key="5">
    <source>
        <dbReference type="ARBA" id="ARBA00023242"/>
    </source>
</evidence>